<proteinExistence type="predicted"/>
<dbReference type="AlphaFoldDB" id="A0A9N9A9J1"/>
<gene>
    <name evidence="2" type="ORF">DERYTH_LOCUS4048</name>
</gene>
<accession>A0A9N9A9J1</accession>
<feature type="coiled-coil region" evidence="1">
    <location>
        <begin position="112"/>
        <end position="139"/>
    </location>
</feature>
<protein>
    <submittedName>
        <fullName evidence="2">22352_t:CDS:1</fullName>
    </submittedName>
</protein>
<organism evidence="2 3">
    <name type="scientific">Dentiscutata erythropus</name>
    <dbReference type="NCBI Taxonomy" id="1348616"/>
    <lineage>
        <taxon>Eukaryota</taxon>
        <taxon>Fungi</taxon>
        <taxon>Fungi incertae sedis</taxon>
        <taxon>Mucoromycota</taxon>
        <taxon>Glomeromycotina</taxon>
        <taxon>Glomeromycetes</taxon>
        <taxon>Diversisporales</taxon>
        <taxon>Gigasporaceae</taxon>
        <taxon>Dentiscutata</taxon>
    </lineage>
</organism>
<keyword evidence="3" id="KW-1185">Reference proteome</keyword>
<dbReference type="Proteomes" id="UP000789405">
    <property type="component" value="Unassembled WGS sequence"/>
</dbReference>
<dbReference type="OrthoDB" id="1658288at2759"/>
<evidence type="ECO:0000256" key="1">
    <source>
        <dbReference type="SAM" id="Coils"/>
    </source>
</evidence>
<reference evidence="2" key="1">
    <citation type="submission" date="2021-06" db="EMBL/GenBank/DDBJ databases">
        <authorList>
            <person name="Kallberg Y."/>
            <person name="Tangrot J."/>
            <person name="Rosling A."/>
        </authorList>
    </citation>
    <scope>NUCLEOTIDE SEQUENCE</scope>
    <source>
        <strain evidence="2">MA453B</strain>
    </source>
</reference>
<name>A0A9N9A9J1_9GLOM</name>
<evidence type="ECO:0000313" key="2">
    <source>
        <dbReference type="EMBL" id="CAG8524702.1"/>
    </source>
</evidence>
<keyword evidence="1" id="KW-0175">Coiled coil</keyword>
<sequence>MSSQFENSIENIFSEIENLIRQDEIQNQSNIEEKFKKAKSLIDELEEDDEKQYGFYRHKYHVKYASYLRIVGETERANKQENRAKNFEQFVGNSENESETEPTLLTDSSIVFNPKEECMQEAEEQLEKLENSLKKKDFEAIQEEFKRLYEIPKTLENYKKVIDYEQIDYSKANVEELITSLSHLKILGSEIAYHKRIFFMRYTLNSSDKIKVLFDGVSLVKREINKRYRELAMYFHSDRTSHPNTPIWLRNEHKTLGDELFEFIAESKQCLLVDMEKVFHEEKAHKFWEIAVDYRNAAKEQWDKLKVLRQEEIKECSSKDLERLSITNGKLAYEEYRASCELVDKTDLKKRIKLRKNMALCLYLANQLLEAQLYALSAIHLLLKDPMVNRQDYMEAKQILDKVRDNNYIKKANDNVIDLVRSNQRISAFDIASIQHTIKDDIEKIITELMLKPDYRLVRCQVSGDTLSTIYFLIYLLINPFYLLVRNNAHEKYNKIITDALNAHCNENYQKFLEILSTEYKAGVSILKFKEREDAIVPKDIIDKLRNLGVRPDAIAYLLILLGEVLTSGRIKIEGKNVNNLKAYANDLFYGALNEKLVADAKKLDDKIHKLRKGNSSKDSISKEDDHDAQEMPFVSRLEEMRNIARINISILNILSDPKQAIEIVKEIRESINHNYQFVSTVSTRLETLEDYLWIISGDEISEFFEGSTELFQFKGGENKFICYLNEQLRQTSSTQEKIRINNELMNN</sequence>
<comment type="caution">
    <text evidence="2">The sequence shown here is derived from an EMBL/GenBank/DDBJ whole genome shotgun (WGS) entry which is preliminary data.</text>
</comment>
<dbReference type="EMBL" id="CAJVPY010001507">
    <property type="protein sequence ID" value="CAG8524702.1"/>
    <property type="molecule type" value="Genomic_DNA"/>
</dbReference>
<evidence type="ECO:0000313" key="3">
    <source>
        <dbReference type="Proteomes" id="UP000789405"/>
    </source>
</evidence>